<dbReference type="SFLD" id="SFLDG00002">
    <property type="entry name" value="C1.7:_P-type_atpase_like"/>
    <property type="match status" value="1"/>
</dbReference>
<dbReference type="InterPro" id="IPR044492">
    <property type="entry name" value="P_typ_ATPase_HD_dom"/>
</dbReference>
<dbReference type="PROSITE" id="PS01229">
    <property type="entry name" value="COF_2"/>
    <property type="match status" value="1"/>
</dbReference>
<evidence type="ECO:0000313" key="13">
    <source>
        <dbReference type="Proteomes" id="UP000262195"/>
    </source>
</evidence>
<keyword evidence="10" id="KW-0479">Metal-binding</keyword>
<dbReference type="GO" id="GO:0016887">
    <property type="term" value="F:ATP hydrolysis activity"/>
    <property type="evidence" value="ECO:0007669"/>
    <property type="project" value="InterPro"/>
</dbReference>
<dbReference type="InterPro" id="IPR001757">
    <property type="entry name" value="P_typ_ATPase"/>
</dbReference>
<evidence type="ECO:0000256" key="3">
    <source>
        <dbReference type="ARBA" id="ARBA00022539"/>
    </source>
</evidence>
<keyword evidence="3" id="KW-0104">Cadmium</keyword>
<dbReference type="InterPro" id="IPR027256">
    <property type="entry name" value="P-typ_ATPase_IB"/>
</dbReference>
<dbReference type="GO" id="GO:0005524">
    <property type="term" value="F:ATP binding"/>
    <property type="evidence" value="ECO:0007669"/>
    <property type="project" value="UniProtKB-UniRule"/>
</dbReference>
<dbReference type="InterPro" id="IPR008250">
    <property type="entry name" value="ATPase_P-typ_transduc_dom_A_sf"/>
</dbReference>
<dbReference type="SUPFAM" id="SSF81653">
    <property type="entry name" value="Calcium ATPase, transduction domain A"/>
    <property type="match status" value="1"/>
</dbReference>
<keyword evidence="10" id="KW-1003">Cell membrane</keyword>
<dbReference type="SUPFAM" id="SSF56784">
    <property type="entry name" value="HAD-like"/>
    <property type="match status" value="1"/>
</dbReference>
<keyword evidence="10" id="KW-0547">Nucleotide-binding</keyword>
<comment type="similarity">
    <text evidence="2 10">Belongs to the cation transport ATPase (P-type) (TC 3.A.3) family. Type IB subfamily.</text>
</comment>
<dbReference type="PANTHER" id="PTHR48085:SF5">
    <property type="entry name" value="CADMIUM_ZINC-TRANSPORTING ATPASE HMA4-RELATED"/>
    <property type="match status" value="1"/>
</dbReference>
<dbReference type="PROSITE" id="PS00154">
    <property type="entry name" value="ATPASE_E1_E2"/>
    <property type="match status" value="1"/>
</dbReference>
<evidence type="ECO:0000256" key="10">
    <source>
        <dbReference type="RuleBase" id="RU362081"/>
    </source>
</evidence>
<dbReference type="Proteomes" id="UP000262195">
    <property type="component" value="Unassembled WGS sequence"/>
</dbReference>
<protein>
    <recommendedName>
        <fullName evidence="8">Cd(2+)-exporting ATPase</fullName>
        <ecNumber evidence="8">7.2.2.21</ecNumber>
    </recommendedName>
</protein>
<dbReference type="Pfam" id="PF00702">
    <property type="entry name" value="Hydrolase"/>
    <property type="match status" value="1"/>
</dbReference>
<evidence type="ECO:0000256" key="7">
    <source>
        <dbReference type="ARBA" id="ARBA00023136"/>
    </source>
</evidence>
<evidence type="ECO:0000256" key="4">
    <source>
        <dbReference type="ARBA" id="ARBA00022692"/>
    </source>
</evidence>
<gene>
    <name evidence="12" type="ORF">DIW15_03220</name>
</gene>
<dbReference type="EC" id="7.2.2.21" evidence="8"/>
<evidence type="ECO:0000259" key="11">
    <source>
        <dbReference type="Pfam" id="PF00122"/>
    </source>
</evidence>
<evidence type="ECO:0000256" key="6">
    <source>
        <dbReference type="ARBA" id="ARBA00022989"/>
    </source>
</evidence>
<dbReference type="GO" id="GO:0046872">
    <property type="term" value="F:metal ion binding"/>
    <property type="evidence" value="ECO:0007669"/>
    <property type="project" value="UniProtKB-KW"/>
</dbReference>
<comment type="caution">
    <text evidence="12">The sequence shown here is derived from an EMBL/GenBank/DDBJ whole genome shotgun (WGS) entry which is preliminary data.</text>
</comment>
<keyword evidence="4" id="KW-0812">Transmembrane</keyword>
<organism evidence="12 13">
    <name type="scientific">Bavariicoccus seileri</name>
    <dbReference type="NCBI Taxonomy" id="549685"/>
    <lineage>
        <taxon>Bacteria</taxon>
        <taxon>Bacillati</taxon>
        <taxon>Bacillota</taxon>
        <taxon>Bacilli</taxon>
        <taxon>Lactobacillales</taxon>
        <taxon>Enterococcaceae</taxon>
        <taxon>Bavariicoccus</taxon>
    </lineage>
</organism>
<dbReference type="InterPro" id="IPR023299">
    <property type="entry name" value="ATPase_P-typ_cyto_dom_N"/>
</dbReference>
<dbReference type="Gene3D" id="2.70.150.10">
    <property type="entry name" value="Calcium-transporting ATPase, cytoplasmic transduction domain A"/>
    <property type="match status" value="1"/>
</dbReference>
<dbReference type="Gene3D" id="3.40.50.1000">
    <property type="entry name" value="HAD superfamily/HAD-like"/>
    <property type="match status" value="1"/>
</dbReference>
<dbReference type="SFLD" id="SFLDF00027">
    <property type="entry name" value="p-type_atpase"/>
    <property type="match status" value="1"/>
</dbReference>
<keyword evidence="5" id="KW-1278">Translocase</keyword>
<feature type="domain" description="P-type ATPase A" evidence="11">
    <location>
        <begin position="199"/>
        <end position="290"/>
    </location>
</feature>
<dbReference type="STRING" id="1121105.GCA_000421665_01664"/>
<dbReference type="SFLD" id="SFLDS00003">
    <property type="entry name" value="Haloacid_Dehalogenase"/>
    <property type="match status" value="1"/>
</dbReference>
<dbReference type="InterPro" id="IPR023214">
    <property type="entry name" value="HAD_sf"/>
</dbReference>
<dbReference type="NCBIfam" id="TIGR01525">
    <property type="entry name" value="ATPase-IB_hvy"/>
    <property type="match status" value="1"/>
</dbReference>
<dbReference type="GO" id="GO:0005886">
    <property type="term" value="C:plasma membrane"/>
    <property type="evidence" value="ECO:0007669"/>
    <property type="project" value="UniProtKB-SubCell"/>
</dbReference>
<dbReference type="Gene3D" id="3.40.1110.10">
    <property type="entry name" value="Calcium-transporting ATPase, cytoplasmic domain N"/>
    <property type="match status" value="1"/>
</dbReference>
<dbReference type="InterPro" id="IPR036412">
    <property type="entry name" value="HAD-like_sf"/>
</dbReference>
<keyword evidence="10" id="KW-0067">ATP-binding</keyword>
<reference evidence="12 13" key="1">
    <citation type="journal article" date="2018" name="Nat. Biotechnol.">
        <title>A standardized bacterial taxonomy based on genome phylogeny substantially revises the tree of life.</title>
        <authorList>
            <person name="Parks D.H."/>
            <person name="Chuvochina M."/>
            <person name="Waite D.W."/>
            <person name="Rinke C."/>
            <person name="Skarshewski A."/>
            <person name="Chaumeil P.A."/>
            <person name="Hugenholtz P."/>
        </authorList>
    </citation>
    <scope>NUCLEOTIDE SEQUENCE [LARGE SCALE GENOMIC DNA]</scope>
    <source>
        <strain evidence="12">UBA11306</strain>
    </source>
</reference>
<proteinExistence type="inferred from homology"/>
<name>A0A3D4S4H8_9ENTE</name>
<dbReference type="GO" id="GO:0008551">
    <property type="term" value="F:P-type cadmium transporter activity"/>
    <property type="evidence" value="ECO:0007669"/>
    <property type="project" value="UniProtKB-EC"/>
</dbReference>
<keyword evidence="7" id="KW-0472">Membrane</keyword>
<dbReference type="RefSeq" id="WP_022796925.1">
    <property type="nucleotide sequence ID" value="NZ_JBQEAI010000057.1"/>
</dbReference>
<dbReference type="Pfam" id="PF00122">
    <property type="entry name" value="E1-E2_ATPase"/>
    <property type="match status" value="1"/>
</dbReference>
<evidence type="ECO:0000313" key="12">
    <source>
        <dbReference type="EMBL" id="HCS93707.1"/>
    </source>
</evidence>
<dbReference type="InterPro" id="IPR059000">
    <property type="entry name" value="ATPase_P-type_domA"/>
</dbReference>
<sequence>MRFEVLHVSSKRVRIRVPFICSQAVEQKLITLASQQDNITYLTFYGDEHSFQVFYKKDHLFEVRQFLTAIDETLLKETYQEGATDPRLKTPFDIIFDSLCNRFAFRYLIPAPIRHVMTLYKTGSFIKKAYQALRHQKMTIEVLDCLAILTSISRDQIDTASTIMYLLNLGNDLGEWTQKKSIDDLAQTLKRPVPPVWVRLPNGEKEQKDSFLVGVGDELVVEEGSEIFFDGDVVDGTGYVNESSLTGESLPVVKARGSKVSSNTVLVCGQLVVSVTNADANHNLLDLVNLMTDSKEMMSKHQQQLVEKADQFVKVNLMGISLTYLATGSFEKALSFLLVDFSCSLKIATPVSYLVAVKKAMESGVVVKGPKYIDLFPEIDTFIFDKTGTITEPTPKIVKIQPFYDYTEEEVIRIGACLEEHFYHPIANAIVQEAKDKGIVHKEMHGELEHVVAKGVRSTIGDDKVVIGNYKFICEEGITITDEQQGILDTIEQQAGILCLGYRGELIALFGIDNPPRVGIDKVLRQLKESGKQVVLLTGDNALHTEPLKKLVEWNDIITDTTPKDKFKVVSRYKQEGHHVMMIGDGLNDSAALSEAEIGAVMSHSSDVARHLSDVIFLNDDLNDLFKLEQICEDLKHKLNRNLKWTVAINSTLIGFGILGILSHKQLALTHNMTTMYLIGKSLA</sequence>
<dbReference type="AlphaFoldDB" id="A0A3D4S4H8"/>
<dbReference type="PANTHER" id="PTHR48085">
    <property type="entry name" value="CADMIUM/ZINC-TRANSPORTING ATPASE HMA2-RELATED"/>
    <property type="match status" value="1"/>
</dbReference>
<keyword evidence="6" id="KW-1133">Transmembrane helix</keyword>
<dbReference type="PRINTS" id="PR00119">
    <property type="entry name" value="CATATPASE"/>
</dbReference>
<dbReference type="InterPro" id="IPR018303">
    <property type="entry name" value="ATPase_P-typ_P_site"/>
</dbReference>
<evidence type="ECO:0000256" key="5">
    <source>
        <dbReference type="ARBA" id="ARBA00022967"/>
    </source>
</evidence>
<dbReference type="InterPro" id="IPR051014">
    <property type="entry name" value="Cation_Transport_ATPase_IB"/>
</dbReference>
<dbReference type="EMBL" id="DQHO01000019">
    <property type="protein sequence ID" value="HCS93707.1"/>
    <property type="molecule type" value="Genomic_DNA"/>
</dbReference>
<comment type="catalytic activity">
    <reaction evidence="9">
        <text>Cd(2+)(in) + ATP + H2O = Cd(2+)(out) + ADP + phosphate + H(+)</text>
        <dbReference type="Rhea" id="RHEA:12132"/>
        <dbReference type="ChEBI" id="CHEBI:15377"/>
        <dbReference type="ChEBI" id="CHEBI:15378"/>
        <dbReference type="ChEBI" id="CHEBI:30616"/>
        <dbReference type="ChEBI" id="CHEBI:43474"/>
        <dbReference type="ChEBI" id="CHEBI:48775"/>
        <dbReference type="ChEBI" id="CHEBI:456216"/>
        <dbReference type="EC" id="7.2.2.21"/>
    </reaction>
</comment>
<comment type="subcellular location">
    <subcellularLocation>
        <location evidence="10">Cell membrane</location>
    </subcellularLocation>
    <subcellularLocation>
        <location evidence="1">Membrane</location>
        <topology evidence="1">Multi-pass membrane protein</topology>
    </subcellularLocation>
</comment>
<evidence type="ECO:0000256" key="1">
    <source>
        <dbReference type="ARBA" id="ARBA00004141"/>
    </source>
</evidence>
<dbReference type="NCBIfam" id="TIGR01494">
    <property type="entry name" value="ATPase_P-type"/>
    <property type="match status" value="1"/>
</dbReference>
<evidence type="ECO:0000256" key="2">
    <source>
        <dbReference type="ARBA" id="ARBA00006024"/>
    </source>
</evidence>
<evidence type="ECO:0000256" key="8">
    <source>
        <dbReference type="ARBA" id="ARBA00039103"/>
    </source>
</evidence>
<accession>A0A3D4S4H8</accession>
<evidence type="ECO:0000256" key="9">
    <source>
        <dbReference type="ARBA" id="ARBA00049338"/>
    </source>
</evidence>